<dbReference type="KEGG" id="ncr:NCU16509"/>
<feature type="compositionally biased region" description="Low complexity" evidence="1">
    <location>
        <begin position="21"/>
        <end position="34"/>
    </location>
</feature>
<protein>
    <submittedName>
        <fullName evidence="2">Uncharacterized protein</fullName>
    </submittedName>
</protein>
<evidence type="ECO:0000313" key="2">
    <source>
        <dbReference type="EMBL" id="ESA43497.1"/>
    </source>
</evidence>
<sequence length="123" mass="13819">MRLLHHLGRTLHFPLQPPSQPQSSPVQSSPSFIPSPTPDLSSLVPSVRHSTHRRPPNPRTHPHQHHNHAINTRCAKKPRKPFPARPPGAQIRAWKTEYTMSICAKRCCVTRTCAGVCVETYKG</sequence>
<feature type="compositionally biased region" description="Basic residues" evidence="1">
    <location>
        <begin position="49"/>
        <end position="82"/>
    </location>
</feature>
<dbReference type="RefSeq" id="XP_011393669.1">
    <property type="nucleotide sequence ID" value="XM_011395367.1"/>
</dbReference>
<evidence type="ECO:0000256" key="1">
    <source>
        <dbReference type="SAM" id="MobiDB-lite"/>
    </source>
</evidence>
<dbReference type="AlphaFoldDB" id="V5IN82"/>
<dbReference type="GeneID" id="23569508"/>
<proteinExistence type="predicted"/>
<dbReference type="VEuPathDB" id="FungiDB:NCU16509"/>
<accession>V5IN82</accession>
<name>V5IN82_NEUCR</name>
<organism evidence="2 3">
    <name type="scientific">Neurospora crassa (strain ATCC 24698 / 74-OR23-1A / CBS 708.71 / DSM 1257 / FGSC 987)</name>
    <dbReference type="NCBI Taxonomy" id="367110"/>
    <lineage>
        <taxon>Eukaryota</taxon>
        <taxon>Fungi</taxon>
        <taxon>Dikarya</taxon>
        <taxon>Ascomycota</taxon>
        <taxon>Pezizomycotina</taxon>
        <taxon>Sordariomycetes</taxon>
        <taxon>Sordariomycetidae</taxon>
        <taxon>Sordariales</taxon>
        <taxon>Sordariaceae</taxon>
        <taxon>Neurospora</taxon>
    </lineage>
</organism>
<keyword evidence="3" id="KW-1185">Reference proteome</keyword>
<gene>
    <name evidence="2" type="ORF">NCU16509</name>
</gene>
<reference evidence="2 3" key="1">
    <citation type="journal article" date="2003" name="Nature">
        <title>The genome sequence of the filamentous fungus Neurospora crassa.</title>
        <authorList>
            <person name="Galagan J.E."/>
            <person name="Calvo S.E."/>
            <person name="Borkovich K.A."/>
            <person name="Selker E.U."/>
            <person name="Read N.D."/>
            <person name="Jaffe D."/>
            <person name="FitzHugh W."/>
            <person name="Ma L.J."/>
            <person name="Smirnov S."/>
            <person name="Purcell S."/>
            <person name="Rehman B."/>
            <person name="Elkins T."/>
            <person name="Engels R."/>
            <person name="Wang S."/>
            <person name="Nielsen C.B."/>
            <person name="Butler J."/>
            <person name="Endrizzi M."/>
            <person name="Qui D."/>
            <person name="Ianakiev P."/>
            <person name="Bell-Pedersen D."/>
            <person name="Nelson M.A."/>
            <person name="Werner-Washburne M."/>
            <person name="Selitrennikoff C.P."/>
            <person name="Kinsey J.A."/>
            <person name="Braun E.L."/>
            <person name="Zelter A."/>
            <person name="Schulte U."/>
            <person name="Kothe G.O."/>
            <person name="Jedd G."/>
            <person name="Mewes W."/>
            <person name="Staben C."/>
            <person name="Marcotte E."/>
            <person name="Greenberg D."/>
            <person name="Roy A."/>
            <person name="Foley K."/>
            <person name="Naylor J."/>
            <person name="Stange-Thomann N."/>
            <person name="Barrett R."/>
            <person name="Gnerre S."/>
            <person name="Kamal M."/>
            <person name="Kamvysselis M."/>
            <person name="Mauceli E."/>
            <person name="Bielke C."/>
            <person name="Rudd S."/>
            <person name="Frishman D."/>
            <person name="Krystofova S."/>
            <person name="Rasmussen C."/>
            <person name="Metzenberg R.L."/>
            <person name="Perkins D.D."/>
            <person name="Kroken S."/>
            <person name="Cogoni C."/>
            <person name="Macino G."/>
            <person name="Catcheside D."/>
            <person name="Li W."/>
            <person name="Pratt R.J."/>
            <person name="Osmani S.A."/>
            <person name="DeSouza C.P."/>
            <person name="Glass L."/>
            <person name="Orbach M.J."/>
            <person name="Berglund J.A."/>
            <person name="Voelker R."/>
            <person name="Yarden O."/>
            <person name="Plamann M."/>
            <person name="Seiler S."/>
            <person name="Dunlap J."/>
            <person name="Radford A."/>
            <person name="Aramayo R."/>
            <person name="Natvig D.O."/>
            <person name="Alex L.A."/>
            <person name="Mannhaupt G."/>
            <person name="Ebbole D.J."/>
            <person name="Freitag M."/>
            <person name="Paulsen I."/>
            <person name="Sachs M.S."/>
            <person name="Lander E.S."/>
            <person name="Nusbaum C."/>
            <person name="Birren B."/>
        </authorList>
    </citation>
    <scope>NUCLEOTIDE SEQUENCE [LARGE SCALE GENOMIC DNA]</scope>
    <source>
        <strain evidence="3">ATCC 24698 / 74-OR23-1A / CBS 708.71 / DSM 1257 / FGSC 987</strain>
    </source>
</reference>
<dbReference type="EMBL" id="CM002237">
    <property type="protein sequence ID" value="ESA43497.1"/>
    <property type="molecule type" value="Genomic_DNA"/>
</dbReference>
<feature type="region of interest" description="Disordered" evidence="1">
    <location>
        <begin position="1"/>
        <end position="88"/>
    </location>
</feature>
<dbReference type="InParanoid" id="V5IN82"/>
<dbReference type="Proteomes" id="UP000001805">
    <property type="component" value="Chromosome 6, Linkage Group II"/>
</dbReference>
<evidence type="ECO:0000313" key="3">
    <source>
        <dbReference type="Proteomes" id="UP000001805"/>
    </source>
</evidence>